<evidence type="ECO:0000313" key="1">
    <source>
        <dbReference type="EMBL" id="OAX76871.1"/>
    </source>
</evidence>
<protein>
    <submittedName>
        <fullName evidence="1">Uncharacterized protein</fullName>
    </submittedName>
</protein>
<reference evidence="1 2" key="1">
    <citation type="submission" date="2015-07" db="EMBL/GenBank/DDBJ databases">
        <title>Emmonsia species relationships and genome sequence.</title>
        <authorList>
            <person name="Cuomo C.A."/>
            <person name="Schwartz I.S."/>
            <person name="Kenyon C."/>
            <person name="de Hoog G.S."/>
            <person name="Govender N.P."/>
            <person name="Botha A."/>
            <person name="Moreno L."/>
            <person name="de Vries M."/>
            <person name="Munoz J.F."/>
            <person name="Stielow J.B."/>
        </authorList>
    </citation>
    <scope>NUCLEOTIDE SEQUENCE [LARGE SCALE GENOMIC DNA]</scope>
    <source>
        <strain evidence="1 2">CBS 136260</strain>
    </source>
</reference>
<organism evidence="1 2">
    <name type="scientific">Emergomyces africanus</name>
    <dbReference type="NCBI Taxonomy" id="1955775"/>
    <lineage>
        <taxon>Eukaryota</taxon>
        <taxon>Fungi</taxon>
        <taxon>Dikarya</taxon>
        <taxon>Ascomycota</taxon>
        <taxon>Pezizomycotina</taxon>
        <taxon>Eurotiomycetes</taxon>
        <taxon>Eurotiomycetidae</taxon>
        <taxon>Onygenales</taxon>
        <taxon>Ajellomycetaceae</taxon>
        <taxon>Emergomyces</taxon>
    </lineage>
</organism>
<sequence>FTEESQEILTTSSSMQTAENIISKLKKTCE</sequence>
<comment type="caution">
    <text evidence="1">The sequence shown here is derived from an EMBL/GenBank/DDBJ whole genome shotgun (WGS) entry which is preliminary data.</text>
</comment>
<feature type="non-terminal residue" evidence="1">
    <location>
        <position position="1"/>
    </location>
</feature>
<accession>A0A1B7NJ44</accession>
<proteinExistence type="predicted"/>
<keyword evidence="2" id="KW-1185">Reference proteome</keyword>
<dbReference type="AlphaFoldDB" id="A0A1B7NJ44"/>
<dbReference type="EMBL" id="LGUA01004275">
    <property type="protein sequence ID" value="OAX76871.1"/>
    <property type="molecule type" value="Genomic_DNA"/>
</dbReference>
<evidence type="ECO:0000313" key="2">
    <source>
        <dbReference type="Proteomes" id="UP000091918"/>
    </source>
</evidence>
<name>A0A1B7NJ44_9EURO</name>
<dbReference type="Proteomes" id="UP000091918">
    <property type="component" value="Unassembled WGS sequence"/>
</dbReference>
<gene>
    <name evidence="1" type="ORF">ACJ72_08836</name>
</gene>